<reference evidence="4" key="1">
    <citation type="submission" date="2018-05" db="EMBL/GenBank/DDBJ databases">
        <authorList>
            <person name="Lanie J.A."/>
            <person name="Ng W.-L."/>
            <person name="Kazmierczak K.M."/>
            <person name="Andrzejewski T.M."/>
            <person name="Davidsen T.M."/>
            <person name="Wayne K.J."/>
            <person name="Tettelin H."/>
            <person name="Glass J.I."/>
            <person name="Rusch D."/>
            <person name="Podicherti R."/>
            <person name="Tsui H.-C.T."/>
            <person name="Winkler M.E."/>
        </authorList>
    </citation>
    <scope>NUCLEOTIDE SEQUENCE</scope>
</reference>
<name>A0A382ZL76_9ZZZZ</name>
<dbReference type="EMBL" id="UINC01184294">
    <property type="protein sequence ID" value="SVD95438.1"/>
    <property type="molecule type" value="Genomic_DNA"/>
</dbReference>
<dbReference type="PANTHER" id="PTHR12304">
    <property type="entry name" value="INOSINE-URIDINE PREFERRING NUCLEOSIDE HYDROLASE"/>
    <property type="match status" value="1"/>
</dbReference>
<dbReference type="GO" id="GO:0008477">
    <property type="term" value="F:purine nucleosidase activity"/>
    <property type="evidence" value="ECO:0007669"/>
    <property type="project" value="TreeGrafter"/>
</dbReference>
<evidence type="ECO:0000256" key="2">
    <source>
        <dbReference type="ARBA" id="ARBA00023295"/>
    </source>
</evidence>
<protein>
    <recommendedName>
        <fullName evidence="3">Inosine/uridine-preferring nucleoside hydrolase domain-containing protein</fullName>
    </recommendedName>
</protein>
<dbReference type="InterPro" id="IPR023186">
    <property type="entry name" value="IUNH"/>
</dbReference>
<dbReference type="InterPro" id="IPR001910">
    <property type="entry name" value="Inosine/uridine_hydrolase_dom"/>
</dbReference>
<dbReference type="PANTHER" id="PTHR12304:SF4">
    <property type="entry name" value="URIDINE NUCLEOSIDASE"/>
    <property type="match status" value="1"/>
</dbReference>
<keyword evidence="2" id="KW-0326">Glycosidase</keyword>
<dbReference type="Gene3D" id="3.90.245.10">
    <property type="entry name" value="Ribonucleoside hydrolase-like"/>
    <property type="match status" value="1"/>
</dbReference>
<dbReference type="GO" id="GO:0006152">
    <property type="term" value="P:purine nucleoside catabolic process"/>
    <property type="evidence" value="ECO:0007669"/>
    <property type="project" value="TreeGrafter"/>
</dbReference>
<accession>A0A382ZL76</accession>
<proteinExistence type="predicted"/>
<sequence length="230" mass="25106">MNNLLIDCDPGIDDSLSLIMILNHLSVYNKQTLTGITTVGGNAKIQDTTKNTQSLLNFYTQHTKFNLDFKNILVGVGASKPVEGKYIYAYDFHGENGIGIDLSKYHLETSSMPAAKIMSHISSNNNKTDILALGPLTNIAQALKNDPGFRKSISSITIMGGAINSKGNITPYAEFNIFNDPIAADYLFDSEISVTLIPLNITEQVHISSANSPWIKNNGPISMLARQLIE</sequence>
<dbReference type="GO" id="GO:0005829">
    <property type="term" value="C:cytosol"/>
    <property type="evidence" value="ECO:0007669"/>
    <property type="project" value="TreeGrafter"/>
</dbReference>
<evidence type="ECO:0000259" key="3">
    <source>
        <dbReference type="Pfam" id="PF01156"/>
    </source>
</evidence>
<organism evidence="4">
    <name type="scientific">marine metagenome</name>
    <dbReference type="NCBI Taxonomy" id="408172"/>
    <lineage>
        <taxon>unclassified sequences</taxon>
        <taxon>metagenomes</taxon>
        <taxon>ecological metagenomes</taxon>
    </lineage>
</organism>
<keyword evidence="1" id="KW-0378">Hydrolase</keyword>
<dbReference type="SUPFAM" id="SSF53590">
    <property type="entry name" value="Nucleoside hydrolase"/>
    <property type="match status" value="1"/>
</dbReference>
<dbReference type="Pfam" id="PF01156">
    <property type="entry name" value="IU_nuc_hydro"/>
    <property type="match status" value="1"/>
</dbReference>
<dbReference type="InterPro" id="IPR036452">
    <property type="entry name" value="Ribo_hydro-like"/>
</dbReference>
<evidence type="ECO:0000256" key="1">
    <source>
        <dbReference type="ARBA" id="ARBA00022801"/>
    </source>
</evidence>
<feature type="non-terminal residue" evidence="4">
    <location>
        <position position="230"/>
    </location>
</feature>
<gene>
    <name evidence="4" type="ORF">METZ01_LOCUS448292</name>
</gene>
<feature type="domain" description="Inosine/uridine-preferring nucleoside hydrolase" evidence="3">
    <location>
        <begin position="4"/>
        <end position="209"/>
    </location>
</feature>
<evidence type="ECO:0000313" key="4">
    <source>
        <dbReference type="EMBL" id="SVD95438.1"/>
    </source>
</evidence>
<dbReference type="AlphaFoldDB" id="A0A382ZL76"/>